<gene>
    <name evidence="1" type="ORF">CCOS865_02452</name>
</gene>
<dbReference type="AlphaFoldDB" id="A0A383RUK5"/>
<dbReference type="PANTHER" id="PTHR42194">
    <property type="entry name" value="UPF0276 PROTEIN HI_1600"/>
    <property type="match status" value="1"/>
</dbReference>
<dbReference type="Gene3D" id="3.20.20.150">
    <property type="entry name" value="Divalent-metal-dependent TIM barrel enzymes"/>
    <property type="match status" value="1"/>
</dbReference>
<dbReference type="Proteomes" id="UP000263595">
    <property type="component" value="Unassembled WGS sequence"/>
</dbReference>
<protein>
    <submittedName>
        <fullName evidence="1">UPF0276 protein</fullName>
    </submittedName>
</protein>
<dbReference type="RefSeq" id="WP_119141184.1">
    <property type="nucleotide sequence ID" value="NZ_CBCSFL010000017.1"/>
</dbReference>
<dbReference type="OrthoDB" id="9763101at2"/>
<organism evidence="1 2">
    <name type="scientific">Pseudomonas reidholzensis</name>
    <dbReference type="NCBI Taxonomy" id="1785162"/>
    <lineage>
        <taxon>Bacteria</taxon>
        <taxon>Pseudomonadati</taxon>
        <taxon>Pseudomonadota</taxon>
        <taxon>Gammaproteobacteria</taxon>
        <taxon>Pseudomonadales</taxon>
        <taxon>Pseudomonadaceae</taxon>
        <taxon>Pseudomonas</taxon>
    </lineage>
</organism>
<dbReference type="NCBIfam" id="NF003818">
    <property type="entry name" value="PRK05409.1"/>
    <property type="match status" value="1"/>
</dbReference>
<proteinExistence type="predicted"/>
<dbReference type="InterPro" id="IPR007801">
    <property type="entry name" value="MbnB/TglH/ChrH"/>
</dbReference>
<dbReference type="InterPro" id="IPR036237">
    <property type="entry name" value="Xyl_isomerase-like_sf"/>
</dbReference>
<evidence type="ECO:0000313" key="2">
    <source>
        <dbReference type="Proteomes" id="UP000263595"/>
    </source>
</evidence>
<dbReference type="SUPFAM" id="SSF51658">
    <property type="entry name" value="Xylose isomerase-like"/>
    <property type="match status" value="1"/>
</dbReference>
<name>A0A383RUK5_9PSED</name>
<dbReference type="PANTHER" id="PTHR42194:SF1">
    <property type="entry name" value="UPF0276 PROTEIN HI_1600"/>
    <property type="match status" value="1"/>
</dbReference>
<evidence type="ECO:0000313" key="1">
    <source>
        <dbReference type="EMBL" id="SYX90186.1"/>
    </source>
</evidence>
<reference evidence="2" key="1">
    <citation type="submission" date="2018-08" db="EMBL/GenBank/DDBJ databases">
        <authorList>
            <person name="Blom J."/>
        </authorList>
    </citation>
    <scope>NUCLEOTIDE SEQUENCE [LARGE SCALE GENOMIC DNA]</scope>
    <source>
        <strain evidence="2">CCOS 865</strain>
    </source>
</reference>
<accession>A0A383RUK5</accession>
<keyword evidence="2" id="KW-1185">Reference proteome</keyword>
<dbReference type="EMBL" id="UNOZ01000017">
    <property type="protein sequence ID" value="SYX90186.1"/>
    <property type="molecule type" value="Genomic_DNA"/>
</dbReference>
<dbReference type="Pfam" id="PF05114">
    <property type="entry name" value="MbnB_TglH_ChrH"/>
    <property type="match status" value="1"/>
</dbReference>
<sequence>MNAVTPIGAGLSLKAEHYAQALACCAQGLWFEVHAENYLCGGPRLAWLRRIAEQHPLSLHGVALSLAADAEPDALHLQRLRRLIDAVQPVLVSEHLAWSTWRGQYLPDLLPFPRSAEALARISDNIQRTQDALGRRISIENPSHYLRLEGHDWDETGFLAELVRRTGCGLLLDVNNVHVSAHNLGYSAADYLGCFPVQAVTEVHLAGYSDDAQGALLIDSHDATVAEPVWALYRALIQRIGPRPTLIERDGNLPAFSELLAERDLAQGLLDRAGGLS</sequence>